<comment type="similarity">
    <text evidence="5">Belongs to the class-II pyridoxal-phosphate-dependent aminotransferase family. MalY/PatB cystathionine beta-lyase subfamily.</text>
</comment>
<dbReference type="RefSeq" id="WP_166062102.1">
    <property type="nucleotide sequence ID" value="NZ_CP049889.1"/>
</dbReference>
<reference evidence="7 8" key="1">
    <citation type="journal article" date="2017" name="Int. J. Syst. Evol. Microbiol.">
        <title>Jeotgalibaca porci sp. nov. and Jeotgalibaca arthritidis sp. nov., isolated from pigs, and emended description of the genus Jeotgalibaca.</title>
        <authorList>
            <person name="Zamora L."/>
            <person name="Perez-Sancho M."/>
            <person name="Dominguez L."/>
            <person name="Fernandez-Garayzabal J.F."/>
            <person name="Vela A.I."/>
        </authorList>
    </citation>
    <scope>NUCLEOTIDE SEQUENCE [LARGE SCALE GENOMIC DNA]</scope>
    <source>
        <strain evidence="7 8">CCUG 69148</strain>
    </source>
</reference>
<keyword evidence="3" id="KW-0663">Pyridoxal phosphate</keyword>
<dbReference type="GO" id="GO:0047804">
    <property type="term" value="F:cysteine-S-conjugate beta-lyase activity"/>
    <property type="evidence" value="ECO:0007669"/>
    <property type="project" value="UniProtKB-EC"/>
</dbReference>
<dbReference type="InterPro" id="IPR015422">
    <property type="entry name" value="PyrdxlP-dep_Trfase_small"/>
</dbReference>
<evidence type="ECO:0000256" key="1">
    <source>
        <dbReference type="ARBA" id="ARBA00001933"/>
    </source>
</evidence>
<evidence type="ECO:0000313" key="8">
    <source>
        <dbReference type="Proteomes" id="UP000501830"/>
    </source>
</evidence>
<dbReference type="EMBL" id="CP049889">
    <property type="protein sequence ID" value="QIK51057.1"/>
    <property type="molecule type" value="Genomic_DNA"/>
</dbReference>
<dbReference type="GeneID" id="94552171"/>
<dbReference type="InterPro" id="IPR027619">
    <property type="entry name" value="C-S_lyase_PatB-like"/>
</dbReference>
<dbReference type="Gene3D" id="3.40.640.10">
    <property type="entry name" value="Type I PLP-dependent aspartate aminotransferase-like (Major domain)"/>
    <property type="match status" value="1"/>
</dbReference>
<name>A0A6G7WFS6_9LACT</name>
<dbReference type="InterPro" id="IPR051798">
    <property type="entry name" value="Class-II_PLP-Dep_Aminotrans"/>
</dbReference>
<dbReference type="GO" id="GO:0008483">
    <property type="term" value="F:transaminase activity"/>
    <property type="evidence" value="ECO:0007669"/>
    <property type="project" value="UniProtKB-KW"/>
</dbReference>
<dbReference type="KEGG" id="jpo:G7058_02695"/>
<sequence>MDKQTFLNNYYTDRKNTRSVKWDLVDSKFKGNNLLPMWVADMDFKVADAITAALAEKIAHGVYGYSFTGSDYFDTVNEWMTNHFNFPLKKAWIRYTPGIVQALYHLLHAFTVENDAVIILTPVYYPFHDAVRDTNRQLITLDLENNDCHFSIDFKAFEKKIIAEQVKMYIHCSPHNPAGRVWTEEEQLRLFEICERHDVLVISDEIHQDFTFGDSKHIPSATVADGRFRNRIITANSASKSFNLAALTHAHIIITDEVLRKQYDDYARTAIRSEANVMGVIATEAAYRGGQEWLEALKGVILDNYNDAVMALKKALPEIKVAPLQGTYLMFVDLNPVLKGMNTTEFMQEKCGVAIDYGEWFGTSYHGYIRINLATKPEFVEQTIEAIIREARLL</sequence>
<evidence type="ECO:0000256" key="5">
    <source>
        <dbReference type="ARBA" id="ARBA00037974"/>
    </source>
</evidence>
<comment type="cofactor">
    <cofactor evidence="1">
        <name>pyridoxal 5'-phosphate</name>
        <dbReference type="ChEBI" id="CHEBI:597326"/>
    </cofactor>
</comment>
<evidence type="ECO:0000259" key="6">
    <source>
        <dbReference type="Pfam" id="PF00155"/>
    </source>
</evidence>
<keyword evidence="4" id="KW-0456">Lyase</keyword>
<evidence type="ECO:0000313" key="7">
    <source>
        <dbReference type="EMBL" id="QIK51057.1"/>
    </source>
</evidence>
<dbReference type="EC" id="4.4.1.13" evidence="2"/>
<dbReference type="SUPFAM" id="SSF53383">
    <property type="entry name" value="PLP-dependent transferases"/>
    <property type="match status" value="1"/>
</dbReference>
<protein>
    <recommendedName>
        <fullName evidence="2">cysteine-S-conjugate beta-lyase</fullName>
        <ecNumber evidence="2">4.4.1.13</ecNumber>
    </recommendedName>
</protein>
<dbReference type="InterPro" id="IPR004839">
    <property type="entry name" value="Aminotransferase_I/II_large"/>
</dbReference>
<dbReference type="AlphaFoldDB" id="A0A6G7WFS6"/>
<dbReference type="Proteomes" id="UP000501830">
    <property type="component" value="Chromosome"/>
</dbReference>
<dbReference type="PANTHER" id="PTHR43525">
    <property type="entry name" value="PROTEIN MALY"/>
    <property type="match status" value="1"/>
</dbReference>
<dbReference type="NCBIfam" id="TIGR04350">
    <property type="entry name" value="C_S_lyase_PatB"/>
    <property type="match status" value="1"/>
</dbReference>
<dbReference type="Pfam" id="PF00155">
    <property type="entry name" value="Aminotran_1_2"/>
    <property type="match status" value="1"/>
</dbReference>
<dbReference type="GO" id="GO:0030170">
    <property type="term" value="F:pyridoxal phosphate binding"/>
    <property type="evidence" value="ECO:0007669"/>
    <property type="project" value="InterPro"/>
</dbReference>
<evidence type="ECO:0000256" key="4">
    <source>
        <dbReference type="ARBA" id="ARBA00023239"/>
    </source>
</evidence>
<evidence type="ECO:0000256" key="2">
    <source>
        <dbReference type="ARBA" id="ARBA00012224"/>
    </source>
</evidence>
<feature type="domain" description="Aminotransferase class I/classII large" evidence="6">
    <location>
        <begin position="76"/>
        <end position="387"/>
    </location>
</feature>
<accession>A0A6G7WFS6</accession>
<dbReference type="InterPro" id="IPR015424">
    <property type="entry name" value="PyrdxlP-dep_Trfase"/>
</dbReference>
<keyword evidence="7" id="KW-0032">Aminotransferase</keyword>
<dbReference type="InterPro" id="IPR015421">
    <property type="entry name" value="PyrdxlP-dep_Trfase_major"/>
</dbReference>
<dbReference type="CDD" id="cd00609">
    <property type="entry name" value="AAT_like"/>
    <property type="match status" value="1"/>
</dbReference>
<evidence type="ECO:0000256" key="3">
    <source>
        <dbReference type="ARBA" id="ARBA00022898"/>
    </source>
</evidence>
<gene>
    <name evidence="7" type="ORF">G7058_02695</name>
</gene>
<dbReference type="Gene3D" id="3.90.1150.10">
    <property type="entry name" value="Aspartate Aminotransferase, domain 1"/>
    <property type="match status" value="1"/>
</dbReference>
<keyword evidence="8" id="KW-1185">Reference proteome</keyword>
<keyword evidence="7" id="KW-0808">Transferase</keyword>
<proteinExistence type="inferred from homology"/>
<dbReference type="PANTHER" id="PTHR43525:SF1">
    <property type="entry name" value="PROTEIN MALY"/>
    <property type="match status" value="1"/>
</dbReference>
<organism evidence="7 8">
    <name type="scientific">Jeotgalibaca porci</name>
    <dbReference type="NCBI Taxonomy" id="1868793"/>
    <lineage>
        <taxon>Bacteria</taxon>
        <taxon>Bacillati</taxon>
        <taxon>Bacillota</taxon>
        <taxon>Bacilli</taxon>
        <taxon>Lactobacillales</taxon>
        <taxon>Carnobacteriaceae</taxon>
        <taxon>Jeotgalibaca</taxon>
    </lineage>
</organism>